<dbReference type="InterPro" id="IPR002068">
    <property type="entry name" value="A-crystallin/Hsp20_dom"/>
</dbReference>
<feature type="domain" description="SHSP" evidence="2">
    <location>
        <begin position="53"/>
        <end position="133"/>
    </location>
</feature>
<evidence type="ECO:0000313" key="3">
    <source>
        <dbReference type="EMBL" id="MBK9297861.1"/>
    </source>
</evidence>
<dbReference type="CDD" id="cd00298">
    <property type="entry name" value="ACD_sHsps_p23-like"/>
    <property type="match status" value="1"/>
</dbReference>
<reference evidence="3 4" key="1">
    <citation type="submission" date="2020-10" db="EMBL/GenBank/DDBJ databases">
        <title>Connecting structure to function with the recovery of over 1000 high-quality activated sludge metagenome-assembled genomes encoding full-length rRNA genes using long-read sequencing.</title>
        <authorList>
            <person name="Singleton C.M."/>
            <person name="Petriglieri F."/>
            <person name="Kristensen J.M."/>
            <person name="Kirkegaard R.H."/>
            <person name="Michaelsen T.Y."/>
            <person name="Andersen M.H."/>
            <person name="Karst S.M."/>
            <person name="Dueholm M.S."/>
            <person name="Nielsen P.H."/>
            <person name="Albertsen M."/>
        </authorList>
    </citation>
    <scope>NUCLEOTIDE SEQUENCE [LARGE SCALE GENOMIC DNA]</scope>
    <source>
        <strain evidence="3">Lyne_18-Q3-R50-59_MAXAC.006</strain>
    </source>
</reference>
<evidence type="ECO:0000256" key="1">
    <source>
        <dbReference type="SAM" id="MobiDB-lite"/>
    </source>
</evidence>
<dbReference type="Proteomes" id="UP000727993">
    <property type="component" value="Unassembled WGS sequence"/>
</dbReference>
<name>A0A936NF67_9ACTN</name>
<dbReference type="InterPro" id="IPR008978">
    <property type="entry name" value="HSP20-like_chaperone"/>
</dbReference>
<dbReference type="SUPFAM" id="SSF49764">
    <property type="entry name" value="HSP20-like chaperones"/>
    <property type="match status" value="1"/>
</dbReference>
<dbReference type="AlphaFoldDB" id="A0A936NF67"/>
<comment type="caution">
    <text evidence="3">The sequence shown here is derived from an EMBL/GenBank/DDBJ whole genome shotgun (WGS) entry which is preliminary data.</text>
</comment>
<evidence type="ECO:0000313" key="4">
    <source>
        <dbReference type="Proteomes" id="UP000727993"/>
    </source>
</evidence>
<dbReference type="Pfam" id="PF00011">
    <property type="entry name" value="HSP20"/>
    <property type="match status" value="1"/>
</dbReference>
<dbReference type="EMBL" id="JADJZA010000007">
    <property type="protein sequence ID" value="MBK9297861.1"/>
    <property type="molecule type" value="Genomic_DNA"/>
</dbReference>
<protein>
    <submittedName>
        <fullName evidence="3">Hsp20 family protein</fullName>
    </submittedName>
</protein>
<accession>A0A936NF67</accession>
<evidence type="ECO:0000259" key="2">
    <source>
        <dbReference type="Pfam" id="PF00011"/>
    </source>
</evidence>
<organism evidence="3 4">
    <name type="scientific">Candidatus Neomicrothrix subdominans</name>
    <dbReference type="NCBI Taxonomy" id="2954438"/>
    <lineage>
        <taxon>Bacteria</taxon>
        <taxon>Bacillati</taxon>
        <taxon>Actinomycetota</taxon>
        <taxon>Acidimicrobiia</taxon>
        <taxon>Acidimicrobiales</taxon>
        <taxon>Microthrixaceae</taxon>
        <taxon>Candidatus Neomicrothrix</taxon>
    </lineage>
</organism>
<gene>
    <name evidence="3" type="ORF">IPN02_13725</name>
</gene>
<sequence length="157" mass="16885">MSTSTGDHDESNRSAGRAEGHDGASHEEVLASTREAQHRLEASPQRVPINAYRSDAAFVVVAPVPGVSPEDVHVELRQGSVRFWTNVRSATTRTYDVHEWHYGGYERTIEVPDGFGASVLVSLGNGQLVIRVAAGPFGGDVDLQATQADADHHLATD</sequence>
<feature type="region of interest" description="Disordered" evidence="1">
    <location>
        <begin position="1"/>
        <end position="28"/>
    </location>
</feature>
<dbReference type="Gene3D" id="2.60.40.790">
    <property type="match status" value="1"/>
</dbReference>
<proteinExistence type="predicted"/>